<reference evidence="2 3" key="1">
    <citation type="journal article" date="2023" name="Hortic Res">
        <title>Pangenome of water caltrop reveals structural variations and asymmetric subgenome divergence after allopolyploidization.</title>
        <authorList>
            <person name="Zhang X."/>
            <person name="Chen Y."/>
            <person name="Wang L."/>
            <person name="Yuan Y."/>
            <person name="Fang M."/>
            <person name="Shi L."/>
            <person name="Lu R."/>
            <person name="Comes H.P."/>
            <person name="Ma Y."/>
            <person name="Chen Y."/>
            <person name="Huang G."/>
            <person name="Zhou Y."/>
            <person name="Zheng Z."/>
            <person name="Qiu Y."/>
        </authorList>
    </citation>
    <scope>NUCLEOTIDE SEQUENCE [LARGE SCALE GENOMIC DNA]</scope>
    <source>
        <tissue evidence="2">Roots</tissue>
    </source>
</reference>
<evidence type="ECO:0000256" key="1">
    <source>
        <dbReference type="SAM" id="MobiDB-lite"/>
    </source>
</evidence>
<keyword evidence="3" id="KW-1185">Reference proteome</keyword>
<dbReference type="Proteomes" id="UP001345219">
    <property type="component" value="Chromosome 14"/>
</dbReference>
<accession>A0AAN7L6T6</accession>
<organism evidence="2 3">
    <name type="scientific">Trapa incisa</name>
    <dbReference type="NCBI Taxonomy" id="236973"/>
    <lineage>
        <taxon>Eukaryota</taxon>
        <taxon>Viridiplantae</taxon>
        <taxon>Streptophyta</taxon>
        <taxon>Embryophyta</taxon>
        <taxon>Tracheophyta</taxon>
        <taxon>Spermatophyta</taxon>
        <taxon>Magnoliopsida</taxon>
        <taxon>eudicotyledons</taxon>
        <taxon>Gunneridae</taxon>
        <taxon>Pentapetalae</taxon>
        <taxon>rosids</taxon>
        <taxon>malvids</taxon>
        <taxon>Myrtales</taxon>
        <taxon>Lythraceae</taxon>
        <taxon>Trapa</taxon>
    </lineage>
</organism>
<proteinExistence type="predicted"/>
<comment type="caution">
    <text evidence="2">The sequence shown here is derived from an EMBL/GenBank/DDBJ whole genome shotgun (WGS) entry which is preliminary data.</text>
</comment>
<dbReference type="AlphaFoldDB" id="A0AAN7L6T6"/>
<sequence>MNQRPNQDESGTDKRRQHRRSKGEKREWKTELTIVSLSLLSEHVDEALVEESMATRWKAILGLQRGLPLRITNHVLRELLHLNRHRHIPDLSRLRQAIAAKQSDSESAGEEAVERWTAAAAPLDSSGPVETSQLLNMEIDLSKELTALSRSISEEVNGSLTQNPSSCIQLELISMLVVFFMSPQPVFRIPAAIPFIVRIRVSSSPGAYSLFGLSITSSEAGSPLDSVVSSADLFLGLTSTW</sequence>
<protein>
    <submittedName>
        <fullName evidence="2">Uncharacterized protein</fullName>
    </submittedName>
</protein>
<dbReference type="EMBL" id="JAXIOK010000002">
    <property type="protein sequence ID" value="KAK4777413.1"/>
    <property type="molecule type" value="Genomic_DNA"/>
</dbReference>
<evidence type="ECO:0000313" key="2">
    <source>
        <dbReference type="EMBL" id="KAK4777413.1"/>
    </source>
</evidence>
<feature type="region of interest" description="Disordered" evidence="1">
    <location>
        <begin position="1"/>
        <end position="27"/>
    </location>
</feature>
<gene>
    <name evidence="2" type="ORF">SAY87_017600</name>
</gene>
<name>A0AAN7L6T6_9MYRT</name>
<evidence type="ECO:0000313" key="3">
    <source>
        <dbReference type="Proteomes" id="UP001345219"/>
    </source>
</evidence>